<evidence type="ECO:0000256" key="1">
    <source>
        <dbReference type="ARBA" id="ARBA00004123"/>
    </source>
</evidence>
<dbReference type="GO" id="GO:0005634">
    <property type="term" value="C:nucleus"/>
    <property type="evidence" value="ECO:0007669"/>
    <property type="project" value="UniProtKB-SubCell"/>
</dbReference>
<keyword evidence="11" id="KW-1185">Reference proteome</keyword>
<evidence type="ECO:0000256" key="8">
    <source>
        <dbReference type="SAM" id="MobiDB-lite"/>
    </source>
</evidence>
<dbReference type="OrthoDB" id="5873264at2759"/>
<organism evidence="10 11">
    <name type="scientific">Eufriesea mexicana</name>
    <dbReference type="NCBI Taxonomy" id="516756"/>
    <lineage>
        <taxon>Eukaryota</taxon>
        <taxon>Metazoa</taxon>
        <taxon>Ecdysozoa</taxon>
        <taxon>Arthropoda</taxon>
        <taxon>Hexapoda</taxon>
        <taxon>Insecta</taxon>
        <taxon>Pterygota</taxon>
        <taxon>Neoptera</taxon>
        <taxon>Endopterygota</taxon>
        <taxon>Hymenoptera</taxon>
        <taxon>Apocrita</taxon>
        <taxon>Aculeata</taxon>
        <taxon>Apoidea</taxon>
        <taxon>Anthophila</taxon>
        <taxon>Apidae</taxon>
        <taxon>Eufriesea</taxon>
    </lineage>
</organism>
<accession>A0A310SDU3</accession>
<dbReference type="GO" id="GO:0008270">
    <property type="term" value="F:zinc ion binding"/>
    <property type="evidence" value="ECO:0007669"/>
    <property type="project" value="UniProtKB-KW"/>
</dbReference>
<proteinExistence type="predicted"/>
<dbReference type="EMBL" id="KQ762518">
    <property type="protein sequence ID" value="OAD55782.1"/>
    <property type="molecule type" value="Genomic_DNA"/>
</dbReference>
<evidence type="ECO:0000256" key="4">
    <source>
        <dbReference type="ARBA" id="ARBA00022833"/>
    </source>
</evidence>
<evidence type="ECO:0000256" key="7">
    <source>
        <dbReference type="ARBA" id="ARBA00023163"/>
    </source>
</evidence>
<feature type="compositionally biased region" description="Low complexity" evidence="8">
    <location>
        <begin position="67"/>
        <end position="84"/>
    </location>
</feature>
<keyword evidence="4" id="KW-0862">Zinc</keyword>
<name>A0A310SDU3_9HYME</name>
<evidence type="ECO:0000259" key="9">
    <source>
        <dbReference type="Pfam" id="PF00105"/>
    </source>
</evidence>
<evidence type="ECO:0000256" key="5">
    <source>
        <dbReference type="ARBA" id="ARBA00023015"/>
    </source>
</evidence>
<dbReference type="Pfam" id="PF00105">
    <property type="entry name" value="zf-C4"/>
    <property type="match status" value="1"/>
</dbReference>
<dbReference type="GO" id="GO:0003700">
    <property type="term" value="F:DNA-binding transcription factor activity"/>
    <property type="evidence" value="ECO:0007669"/>
    <property type="project" value="InterPro"/>
</dbReference>
<keyword evidence="5" id="KW-0805">Transcription regulation</keyword>
<dbReference type="Proteomes" id="UP000250275">
    <property type="component" value="Unassembled WGS sequence"/>
</dbReference>
<comment type="subcellular location">
    <subcellularLocation>
        <location evidence="1">Nucleus</location>
    </subcellularLocation>
</comment>
<feature type="compositionally biased region" description="Polar residues" evidence="8">
    <location>
        <begin position="142"/>
        <end position="170"/>
    </location>
</feature>
<keyword evidence="6" id="KW-0238">DNA-binding</keyword>
<reference evidence="10 11" key="1">
    <citation type="submission" date="2015-07" db="EMBL/GenBank/DDBJ databases">
        <title>The genome of Eufriesea mexicana.</title>
        <authorList>
            <person name="Pan H."/>
            <person name="Kapheim K."/>
        </authorList>
    </citation>
    <scope>NUCLEOTIDE SEQUENCE [LARGE SCALE GENOMIC DNA]</scope>
    <source>
        <strain evidence="10">0111107269</strain>
        <tissue evidence="10">Whole body</tissue>
    </source>
</reference>
<feature type="compositionally biased region" description="Low complexity" evidence="8">
    <location>
        <begin position="38"/>
        <end position="49"/>
    </location>
</feature>
<evidence type="ECO:0000256" key="2">
    <source>
        <dbReference type="ARBA" id="ARBA00022723"/>
    </source>
</evidence>
<dbReference type="GO" id="GO:0043565">
    <property type="term" value="F:sequence-specific DNA binding"/>
    <property type="evidence" value="ECO:0007669"/>
    <property type="project" value="InterPro"/>
</dbReference>
<evidence type="ECO:0000256" key="6">
    <source>
        <dbReference type="ARBA" id="ARBA00023125"/>
    </source>
</evidence>
<keyword evidence="3" id="KW-0863">Zinc-finger</keyword>
<keyword evidence="7" id="KW-0804">Transcription</keyword>
<evidence type="ECO:0000256" key="3">
    <source>
        <dbReference type="ARBA" id="ARBA00022771"/>
    </source>
</evidence>
<sequence length="170" mass="17993">MGTEIGDWASMRTMSESRVGKYRGRFGGSQKNSFVPGLSLDNSNMSMSSVGPQSPLEMKPETGNLINPGNFSPSGPNSPGNLLSTSPSGQNKAVAPYPPNHPLSGSKHLCSICGDRASGKHYGVYSSHEESPPKNPKKTKQASRPGSSNRPTTIDSAPETVTRQNSLVHP</sequence>
<protein>
    <submittedName>
        <fullName evidence="10">Protein ultraspiracle like protein</fullName>
    </submittedName>
</protein>
<evidence type="ECO:0000313" key="10">
    <source>
        <dbReference type="EMBL" id="OAD55782.1"/>
    </source>
</evidence>
<evidence type="ECO:0000313" key="11">
    <source>
        <dbReference type="Proteomes" id="UP000250275"/>
    </source>
</evidence>
<keyword evidence="2" id="KW-0479">Metal-binding</keyword>
<feature type="region of interest" description="Disordered" evidence="8">
    <location>
        <begin position="22"/>
        <end position="170"/>
    </location>
</feature>
<dbReference type="AlphaFoldDB" id="A0A310SDU3"/>
<gene>
    <name evidence="10" type="ORF">WN48_04312</name>
</gene>
<dbReference type="InterPro" id="IPR001628">
    <property type="entry name" value="Znf_hrmn_rcpt"/>
</dbReference>
<feature type="domain" description="Nuclear receptor" evidence="9">
    <location>
        <begin position="109"/>
        <end position="126"/>
    </location>
</feature>